<dbReference type="AlphaFoldDB" id="A0A4R3QAC4"/>
<sequence>MALKLRLMDEANGDWSYCTGGKLAFVRETERLAGLG</sequence>
<evidence type="ECO:0000313" key="2">
    <source>
        <dbReference type="Proteomes" id="UP000294576"/>
    </source>
</evidence>
<accession>A0A4R3QAC4</accession>
<protein>
    <submittedName>
        <fullName evidence="1">Uncharacterized protein</fullName>
    </submittedName>
</protein>
<comment type="caution">
    <text evidence="1">The sequence shown here is derived from an EMBL/GenBank/DDBJ whole genome shotgun (WGS) entry which is preliminary data.</text>
</comment>
<gene>
    <name evidence="1" type="ORF">EV132_103511</name>
</gene>
<organism evidence="1 2">
    <name type="scientific">Rhizobium sullae</name>
    <name type="common">Rhizobium hedysari</name>
    <dbReference type="NCBI Taxonomy" id="50338"/>
    <lineage>
        <taxon>Bacteria</taxon>
        <taxon>Pseudomonadati</taxon>
        <taxon>Pseudomonadota</taxon>
        <taxon>Alphaproteobacteria</taxon>
        <taxon>Hyphomicrobiales</taxon>
        <taxon>Rhizobiaceae</taxon>
        <taxon>Rhizobium/Agrobacterium group</taxon>
        <taxon>Rhizobium</taxon>
    </lineage>
</organism>
<dbReference type="Proteomes" id="UP000294576">
    <property type="component" value="Unassembled WGS sequence"/>
</dbReference>
<evidence type="ECO:0000313" key="1">
    <source>
        <dbReference type="EMBL" id="TCU18388.1"/>
    </source>
</evidence>
<name>A0A4R3QAC4_RHISU</name>
<proteinExistence type="predicted"/>
<dbReference type="EMBL" id="SMBH01000003">
    <property type="protein sequence ID" value="TCU18388.1"/>
    <property type="molecule type" value="Genomic_DNA"/>
</dbReference>
<reference evidence="1 2" key="1">
    <citation type="submission" date="2019-03" db="EMBL/GenBank/DDBJ databases">
        <title>Genomic Encyclopedia of Type Strains, Phase IV (KMG-V): Genome sequencing to study the core and pangenomes of soil and plant-associated prokaryotes.</title>
        <authorList>
            <person name="Whitman W."/>
        </authorList>
    </citation>
    <scope>NUCLEOTIDE SEQUENCE [LARGE SCALE GENOMIC DNA]</scope>
    <source>
        <strain evidence="1 2">Hc14</strain>
    </source>
</reference>